<organism evidence="2 3">
    <name type="scientific">Candidatus Marsarchaeota G2 archaeon OSP_D</name>
    <dbReference type="NCBI Taxonomy" id="1978157"/>
    <lineage>
        <taxon>Archaea</taxon>
        <taxon>Candidatus Marsarchaeota</taxon>
        <taxon>Candidatus Marsarchaeota group 2</taxon>
    </lineage>
</organism>
<comment type="caution">
    <text evidence="2">The sequence shown here is derived from an EMBL/GenBank/DDBJ whole genome shotgun (WGS) entry which is preliminary data.</text>
</comment>
<gene>
    <name evidence="2" type="ORF">B9Q03_05705</name>
</gene>
<sequence length="287" mass="31841">MSSLDFLITNFWIIFFVFLFLIPALQRALLTSSRRSLLTQLAQKLGSQIITLIHRQEVVSFLGIPIARYIDIDDSEDVLRAIRTAPNEAAITIIMHTPGGIALAASQIAFALAAHKGKKTVIVPHFAMSGGTLIALAADEMVMDPHAVLGPVDPQFVEGNESYPAVSILKVVDYKKPEKLDDRTLILYDQASKAVEQTENIVRKIMNGKYDEKVIQTVVEELVRGKYTHDYPITADEAAKMGLKVSTSVPLEVYQLMALYKMETRGRRPGVEYVPVIPTSKTERGKT</sequence>
<dbReference type="InterPro" id="IPR002825">
    <property type="entry name" value="Pept_S49_ser-pept_pro"/>
</dbReference>
<dbReference type="InterPro" id="IPR029045">
    <property type="entry name" value="ClpP/crotonase-like_dom_sf"/>
</dbReference>
<dbReference type="SUPFAM" id="SSF52096">
    <property type="entry name" value="ClpP/crotonase"/>
    <property type="match status" value="1"/>
</dbReference>
<keyword evidence="1" id="KW-0472">Membrane</keyword>
<dbReference type="GO" id="GO:0016020">
    <property type="term" value="C:membrane"/>
    <property type="evidence" value="ECO:0007669"/>
    <property type="project" value="InterPro"/>
</dbReference>
<name>A0A2R6AWW2_9ARCH</name>
<dbReference type="NCBIfam" id="NF047768">
    <property type="entry name" value="Clp_like_SDH"/>
    <property type="match status" value="1"/>
</dbReference>
<evidence type="ECO:0008006" key="4">
    <source>
        <dbReference type="Google" id="ProtNLM"/>
    </source>
</evidence>
<dbReference type="AlphaFoldDB" id="A0A2R6AWW2"/>
<dbReference type="PANTHER" id="PTHR35984:SF1">
    <property type="entry name" value="PERIPLASMIC SERINE PROTEASE"/>
    <property type="match status" value="1"/>
</dbReference>
<dbReference type="PANTHER" id="PTHR35984">
    <property type="entry name" value="PERIPLASMIC SERINE PROTEASE"/>
    <property type="match status" value="1"/>
</dbReference>
<dbReference type="Proteomes" id="UP000240322">
    <property type="component" value="Unassembled WGS sequence"/>
</dbReference>
<evidence type="ECO:0000313" key="2">
    <source>
        <dbReference type="EMBL" id="PSN90880.1"/>
    </source>
</evidence>
<dbReference type="Gene3D" id="3.90.226.10">
    <property type="entry name" value="2-enoyl-CoA Hydratase, Chain A, domain 1"/>
    <property type="match status" value="1"/>
</dbReference>
<keyword evidence="1" id="KW-1133">Transmembrane helix</keyword>
<evidence type="ECO:0000313" key="3">
    <source>
        <dbReference type="Proteomes" id="UP000240322"/>
    </source>
</evidence>
<dbReference type="EMBL" id="NEXE01000043">
    <property type="protein sequence ID" value="PSN90880.1"/>
    <property type="molecule type" value="Genomic_DNA"/>
</dbReference>
<reference evidence="2 3" key="1">
    <citation type="submission" date="2017-04" db="EMBL/GenBank/DDBJ databases">
        <title>Novel microbial lineages endemic to geothermal iron-oxide mats fill important gaps in the evolutionary history of Archaea.</title>
        <authorList>
            <person name="Jay Z.J."/>
            <person name="Beam J.P."/>
            <person name="Dlakic M."/>
            <person name="Rusch D.B."/>
            <person name="Kozubal M.A."/>
            <person name="Inskeep W.P."/>
        </authorList>
    </citation>
    <scope>NUCLEOTIDE SEQUENCE [LARGE SCALE GENOMIC DNA]</scope>
    <source>
        <strain evidence="2">OSP_D</strain>
    </source>
</reference>
<proteinExistence type="predicted"/>
<dbReference type="Pfam" id="PF01972">
    <property type="entry name" value="SDH_protease"/>
    <property type="match status" value="1"/>
</dbReference>
<feature type="transmembrane region" description="Helical" evidence="1">
    <location>
        <begin position="6"/>
        <end position="25"/>
    </location>
</feature>
<protein>
    <recommendedName>
        <fullName evidence="4">Serine protease</fullName>
    </recommendedName>
</protein>
<accession>A0A2R6AWW2</accession>
<keyword evidence="1" id="KW-0812">Transmembrane</keyword>
<evidence type="ECO:0000256" key="1">
    <source>
        <dbReference type="SAM" id="Phobius"/>
    </source>
</evidence>